<organism evidence="2 3">
    <name type="scientific">Nonomuraea pusilla</name>
    <dbReference type="NCBI Taxonomy" id="46177"/>
    <lineage>
        <taxon>Bacteria</taxon>
        <taxon>Bacillati</taxon>
        <taxon>Actinomycetota</taxon>
        <taxon>Actinomycetes</taxon>
        <taxon>Streptosporangiales</taxon>
        <taxon>Streptosporangiaceae</taxon>
        <taxon>Nonomuraea</taxon>
    </lineage>
</organism>
<dbReference type="Pfam" id="PF01636">
    <property type="entry name" value="APH"/>
    <property type="match status" value="1"/>
</dbReference>
<dbReference type="SUPFAM" id="SSF56112">
    <property type="entry name" value="Protein kinase-like (PK-like)"/>
    <property type="match status" value="1"/>
</dbReference>
<dbReference type="InterPro" id="IPR002575">
    <property type="entry name" value="Aminoglycoside_PTrfase"/>
</dbReference>
<keyword evidence="2" id="KW-0808">Transferase</keyword>
<dbReference type="EMBL" id="FOBF01000022">
    <property type="protein sequence ID" value="SEN14886.1"/>
    <property type="molecule type" value="Genomic_DNA"/>
</dbReference>
<protein>
    <submittedName>
        <fullName evidence="2">Phosphotransferase enzyme family protein</fullName>
    </submittedName>
</protein>
<sequence>MRDTSTAAAVGAAVALAEEHGLRAREPVVLKDSYNVRVHLRPAPVVARIPTVTALGRPDPEEALRRELEVVSYLHRQGTPVVPPSALLPPGPHLRDGFAVSFWEYAEPGPPQEVTPEAAGRALAALHEALRGFPGELPHLGAALDEPAHLLRLLTDDLTPGVLDRLREGLAESGARLRARPAVPVHGDAHAGNLIAAEGGLLWNDFEESMSAPPGWDLACLLRSGRIDGAAAVRAYGADPASPELRDCLAARAVQGVIWMLARARRFPDGRPAAEDALRGWLRARG</sequence>
<evidence type="ECO:0000313" key="2">
    <source>
        <dbReference type="EMBL" id="SEN14886.1"/>
    </source>
</evidence>
<proteinExistence type="predicted"/>
<dbReference type="GO" id="GO:0016740">
    <property type="term" value="F:transferase activity"/>
    <property type="evidence" value="ECO:0007669"/>
    <property type="project" value="UniProtKB-KW"/>
</dbReference>
<name>A0A1H8E653_9ACTN</name>
<dbReference type="Proteomes" id="UP000198953">
    <property type="component" value="Unassembled WGS sequence"/>
</dbReference>
<keyword evidence="3" id="KW-1185">Reference proteome</keyword>
<evidence type="ECO:0000259" key="1">
    <source>
        <dbReference type="Pfam" id="PF01636"/>
    </source>
</evidence>
<reference evidence="2 3" key="1">
    <citation type="submission" date="2016-10" db="EMBL/GenBank/DDBJ databases">
        <authorList>
            <person name="de Groot N.N."/>
        </authorList>
    </citation>
    <scope>NUCLEOTIDE SEQUENCE [LARGE SCALE GENOMIC DNA]</scope>
    <source>
        <strain evidence="2 3">DSM 43357</strain>
    </source>
</reference>
<evidence type="ECO:0000313" key="3">
    <source>
        <dbReference type="Proteomes" id="UP000198953"/>
    </source>
</evidence>
<dbReference type="OrthoDB" id="115252at2"/>
<dbReference type="RefSeq" id="WP_091104714.1">
    <property type="nucleotide sequence ID" value="NZ_FOBF01000022.1"/>
</dbReference>
<dbReference type="STRING" id="46177.SAMN05660976_06926"/>
<dbReference type="Gene3D" id="3.90.1200.10">
    <property type="match status" value="1"/>
</dbReference>
<dbReference type="InterPro" id="IPR011009">
    <property type="entry name" value="Kinase-like_dom_sf"/>
</dbReference>
<gene>
    <name evidence="2" type="ORF">SAMN05660976_06926</name>
</gene>
<dbReference type="AlphaFoldDB" id="A0A1H8E653"/>
<accession>A0A1H8E653</accession>
<feature type="domain" description="Aminoglycoside phosphotransferase" evidence="1">
    <location>
        <begin position="36"/>
        <end position="241"/>
    </location>
</feature>